<comment type="catalytic activity">
    <reaction evidence="7">
        <text>ATP + H2O = ADP + phosphate + H(+)</text>
        <dbReference type="Rhea" id="RHEA:13065"/>
        <dbReference type="ChEBI" id="CHEBI:15377"/>
        <dbReference type="ChEBI" id="CHEBI:15378"/>
        <dbReference type="ChEBI" id="CHEBI:30616"/>
        <dbReference type="ChEBI" id="CHEBI:43474"/>
        <dbReference type="ChEBI" id="CHEBI:456216"/>
        <dbReference type="EC" id="3.6.4.13"/>
    </reaction>
</comment>
<evidence type="ECO:0000256" key="7">
    <source>
        <dbReference type="ARBA" id="ARBA00047984"/>
    </source>
</evidence>
<dbReference type="InterPro" id="IPR001650">
    <property type="entry name" value="Helicase_C-like"/>
</dbReference>
<evidence type="ECO:0000259" key="10">
    <source>
        <dbReference type="PROSITE" id="PS51194"/>
    </source>
</evidence>
<dbReference type="Proteomes" id="UP000694904">
    <property type="component" value="Chromosome 3"/>
</dbReference>
<feature type="region of interest" description="Disordered" evidence="8">
    <location>
        <begin position="1"/>
        <end position="56"/>
    </location>
</feature>
<dbReference type="Pfam" id="PF04408">
    <property type="entry name" value="WHD_HA2"/>
    <property type="match status" value="1"/>
</dbReference>
<dbReference type="SMART" id="SM00847">
    <property type="entry name" value="HA2"/>
    <property type="match status" value="1"/>
</dbReference>
<organism evidence="11 12">
    <name type="scientific">Drosophila arizonae</name>
    <name type="common">Fruit fly</name>
    <dbReference type="NCBI Taxonomy" id="7263"/>
    <lineage>
        <taxon>Eukaryota</taxon>
        <taxon>Metazoa</taxon>
        <taxon>Ecdysozoa</taxon>
        <taxon>Arthropoda</taxon>
        <taxon>Hexapoda</taxon>
        <taxon>Insecta</taxon>
        <taxon>Pterygota</taxon>
        <taxon>Neoptera</taxon>
        <taxon>Endopterygota</taxon>
        <taxon>Diptera</taxon>
        <taxon>Brachycera</taxon>
        <taxon>Muscomorpha</taxon>
        <taxon>Ephydroidea</taxon>
        <taxon>Drosophilidae</taxon>
        <taxon>Drosophila</taxon>
    </lineage>
</organism>
<keyword evidence="2" id="KW-0507">mRNA processing</keyword>
<dbReference type="Pfam" id="PF07717">
    <property type="entry name" value="OB_NTP_bind"/>
    <property type="match status" value="1"/>
</dbReference>
<dbReference type="PROSITE" id="PS00690">
    <property type="entry name" value="DEAH_ATP_HELICASE"/>
    <property type="match status" value="1"/>
</dbReference>
<evidence type="ECO:0000256" key="8">
    <source>
        <dbReference type="SAM" id="MobiDB-lite"/>
    </source>
</evidence>
<dbReference type="SUPFAM" id="SSF52540">
    <property type="entry name" value="P-loop containing nucleoside triphosphate hydrolases"/>
    <property type="match status" value="1"/>
</dbReference>
<dbReference type="EC" id="3.6.4.13" evidence="1"/>
<evidence type="ECO:0000313" key="11">
    <source>
        <dbReference type="Proteomes" id="UP000694904"/>
    </source>
</evidence>
<keyword evidence="5" id="KW-0067">ATP-binding</keyword>
<name>A0ABM1NYB2_DROAR</name>
<evidence type="ECO:0000313" key="12">
    <source>
        <dbReference type="RefSeq" id="XP_017859948.1"/>
    </source>
</evidence>
<reference evidence="11" key="1">
    <citation type="journal article" date="1997" name="Nucleic Acids Res.">
        <title>tRNAscan-SE: a program for improved detection of transfer RNA genes in genomic sequence.</title>
        <authorList>
            <person name="Lowe T.M."/>
            <person name="Eddy S.R."/>
        </authorList>
    </citation>
    <scope>NUCLEOTIDE SEQUENCE [LARGE SCALE GENOMIC DNA]</scope>
</reference>
<dbReference type="PANTHER" id="PTHR18934:SF83">
    <property type="entry name" value="PRE-MRNA-SPLICING FACTOR ATP-DEPENDENT RNA HELICASE DHX16"/>
    <property type="match status" value="1"/>
</dbReference>
<dbReference type="Pfam" id="PF00270">
    <property type="entry name" value="DEAD"/>
    <property type="match status" value="1"/>
</dbReference>
<feature type="domain" description="Helicase C-terminal" evidence="10">
    <location>
        <begin position="450"/>
        <end position="623"/>
    </location>
</feature>
<evidence type="ECO:0000256" key="4">
    <source>
        <dbReference type="ARBA" id="ARBA00022801"/>
    </source>
</evidence>
<evidence type="ECO:0000259" key="9">
    <source>
        <dbReference type="PROSITE" id="PS51192"/>
    </source>
</evidence>
<keyword evidence="6" id="KW-0508">mRNA splicing</keyword>
<sequence>MSSKNRKRTASSSSSAEEPDSEEESRIKDLRERDEFANRLKQRDEERTRKVVEATGGRKAIEEATKRLKLEHEDRDKIVPHLRVQSRRQYLEKRKEDKVAELEADILDDEYLFEESVLTKREREERQYKKQLLNIAKEHEKARELERIQRYHMPQDLKKGERSEYVEVDDFEKQPNSEQKKWEAEQLASARFQFGAKDAKAEEEYELLLDDQIDFIQALTLDGSREKAAKETELTEKERKRMTLEETRRSLPVYPFKEDLIAAVREHQVLIIEGETGSGKTTQVPQYLVEAGFTADKKMIGCTQPRRVAAMSVAARVAEEMGVKLGNEVGYSIRFEDCTSDRTILKYMTDGTLHREFLSEPDLASYSVMIIDEAHERTLHTDILFGLVKDIARFRPELKLLISSATLDAEKFSAFFDDAPIFRIPGRRYPVDIFYTKAPEADYIDACCVSVLQIHATQPLGDILVFLTGQDEIETCQEVLQDRVKRLGSKIRELIVVPVYANLPSDMQAKIFEPTPPNARKVILATNIAETSLTIDNIIYVIDPGFAKQNNFNSRTGMESLMVVPISKASANQRAGRAGRTAPGKCFRLYTAWAYKHELEENTVPEICRINLGNAVLMLKALGINDLIHFDFLDPPPHETLVLALEQLYALGALNHHGELTKLGRRMAEFPVDPMMGKMLLASEKYKCSEEMVTIAAMLSVNSAIFYRPKDKIIHADTARKNFNHMHGDHLSLLQVYNQWAETDYSTQWCYENFIQYRSMKRARDVREQLVGLMQRVEIDMVSCLPETINVRKAATAGYFYHVARLSKGGNYKTIKHNQTVMIHPNSSLFEELPRWVLYHELVFTSKEFMRQVIEIESKWLLEVAPHYYKAKELEDSTNKKMPKGAGRAEMTQ</sequence>
<feature type="domain" description="Helicase ATP-binding" evidence="9">
    <location>
        <begin position="261"/>
        <end position="425"/>
    </location>
</feature>
<dbReference type="PROSITE" id="PS51194">
    <property type="entry name" value="HELICASE_CTER"/>
    <property type="match status" value="1"/>
</dbReference>
<dbReference type="InterPro" id="IPR011709">
    <property type="entry name" value="DEAD-box_helicase_OB_fold"/>
</dbReference>
<accession>A0ABM1NYB2</accession>
<evidence type="ECO:0000256" key="2">
    <source>
        <dbReference type="ARBA" id="ARBA00022664"/>
    </source>
</evidence>
<dbReference type="GO" id="GO:0004386">
    <property type="term" value="F:helicase activity"/>
    <property type="evidence" value="ECO:0007669"/>
    <property type="project" value="UniProtKB-KW"/>
</dbReference>
<dbReference type="InterPro" id="IPR011545">
    <property type="entry name" value="DEAD/DEAH_box_helicase_dom"/>
</dbReference>
<dbReference type="InterPro" id="IPR014001">
    <property type="entry name" value="Helicase_ATP-bd"/>
</dbReference>
<evidence type="ECO:0000256" key="3">
    <source>
        <dbReference type="ARBA" id="ARBA00022741"/>
    </source>
</evidence>
<proteinExistence type="predicted"/>
<evidence type="ECO:0000256" key="1">
    <source>
        <dbReference type="ARBA" id="ARBA00012552"/>
    </source>
</evidence>
<dbReference type="Gene3D" id="3.40.50.300">
    <property type="entry name" value="P-loop containing nucleotide triphosphate hydrolases"/>
    <property type="match status" value="2"/>
</dbReference>
<dbReference type="Pfam" id="PF21010">
    <property type="entry name" value="HA2_C"/>
    <property type="match status" value="1"/>
</dbReference>
<dbReference type="CDD" id="cd18791">
    <property type="entry name" value="SF2_C_RHA"/>
    <property type="match status" value="1"/>
</dbReference>
<dbReference type="InterPro" id="IPR027417">
    <property type="entry name" value="P-loop_NTPase"/>
</dbReference>
<dbReference type="InterPro" id="IPR002464">
    <property type="entry name" value="DNA/RNA_helicase_DEAH_CS"/>
</dbReference>
<keyword evidence="11" id="KW-1185">Reference proteome</keyword>
<dbReference type="Pfam" id="PF00271">
    <property type="entry name" value="Helicase_C"/>
    <property type="match status" value="1"/>
</dbReference>
<dbReference type="GeneID" id="108611695"/>
<dbReference type="Gene3D" id="1.20.120.1080">
    <property type="match status" value="1"/>
</dbReference>
<keyword evidence="3" id="KW-0547">Nucleotide-binding</keyword>
<dbReference type="SMART" id="SM00487">
    <property type="entry name" value="DEXDc"/>
    <property type="match status" value="1"/>
</dbReference>
<gene>
    <name evidence="12" type="primary">LOC108611695</name>
</gene>
<evidence type="ECO:0000256" key="6">
    <source>
        <dbReference type="ARBA" id="ARBA00023187"/>
    </source>
</evidence>
<keyword evidence="4" id="KW-0378">Hydrolase</keyword>
<dbReference type="PROSITE" id="PS51192">
    <property type="entry name" value="HELICASE_ATP_BIND_1"/>
    <property type="match status" value="1"/>
</dbReference>
<dbReference type="CDD" id="cd17974">
    <property type="entry name" value="DEXHc_DHX16"/>
    <property type="match status" value="1"/>
</dbReference>
<dbReference type="InterPro" id="IPR048333">
    <property type="entry name" value="HA2_WH"/>
</dbReference>
<dbReference type="InterPro" id="IPR007502">
    <property type="entry name" value="Helicase-assoc_dom"/>
</dbReference>
<evidence type="ECO:0000256" key="5">
    <source>
        <dbReference type="ARBA" id="ARBA00022840"/>
    </source>
</evidence>
<feature type="compositionally biased region" description="Basic and acidic residues" evidence="8">
    <location>
        <begin position="24"/>
        <end position="52"/>
    </location>
</feature>
<dbReference type="PANTHER" id="PTHR18934">
    <property type="entry name" value="ATP-DEPENDENT RNA HELICASE"/>
    <property type="match status" value="1"/>
</dbReference>
<protein>
    <recommendedName>
        <fullName evidence="1">RNA helicase</fullName>
        <ecNumber evidence="1">3.6.4.13</ecNumber>
    </recommendedName>
</protein>
<dbReference type="RefSeq" id="XP_017859948.1">
    <property type="nucleotide sequence ID" value="XM_018004459.1"/>
</dbReference>
<reference evidence="11" key="2">
    <citation type="journal article" date="2016" name="G3 (Bethesda)">
        <title>Genome Evolution in Three Species of Cactophilic Drosophila.</title>
        <authorList>
            <person name="Sanchez-Flores A."/>
            <person name="Penazola F."/>
            <person name="Carpinteyro-Ponce J."/>
            <person name="Nazario-Yepiz N."/>
            <person name="Abreu-Goodger C."/>
            <person name="Machado C.A."/>
            <person name="Markow T.A."/>
        </authorList>
    </citation>
    <scope>NUCLEOTIDE SEQUENCE [LARGE SCALE GENOMIC DNA]</scope>
</reference>
<keyword evidence="12" id="KW-0347">Helicase</keyword>
<reference evidence="12" key="3">
    <citation type="submission" date="2025-08" db="UniProtKB">
        <authorList>
            <consortium name="RefSeq"/>
        </authorList>
    </citation>
    <scope>IDENTIFICATION</scope>
    <source>
        <tissue evidence="12">Whole organism</tissue>
    </source>
</reference>
<dbReference type="SMART" id="SM00490">
    <property type="entry name" value="HELICc"/>
    <property type="match status" value="1"/>
</dbReference>